<dbReference type="Gene3D" id="3.90.1300.10">
    <property type="entry name" value="Amidase signature (AS) domain"/>
    <property type="match status" value="2"/>
</dbReference>
<dbReference type="SUPFAM" id="SSF75304">
    <property type="entry name" value="Amidase signature (AS) enzymes"/>
    <property type="match status" value="2"/>
</dbReference>
<feature type="domain" description="Amidase" evidence="2">
    <location>
        <begin position="590"/>
        <end position="1035"/>
    </location>
</feature>
<dbReference type="InterPro" id="IPR036928">
    <property type="entry name" value="AS_sf"/>
</dbReference>
<feature type="signal peptide" evidence="1">
    <location>
        <begin position="1"/>
        <end position="28"/>
    </location>
</feature>
<dbReference type="AlphaFoldDB" id="A0A919Q613"/>
<sequence>MVHRFRLTLTGFLTLSLGLALTPATAVARPKPPVLDLETLTGTQALEMMAKGQLTSVQLTQMYIDRIEALNKRGPGLNAVTQLNENALKDAELADKQRKKGQLLGPAHGLPILLKDLIDVTGMYTSAGNYSLRESYPATDAGITKKLRERGVVILGKLGLSEFANSFGSQPSGFSNLTGQVLHGLDTDQNPSGSSSGTGTAMAAAMSTLGIGTETSGSIISPSNAQSLVGLRPTVGLVPGYGIAPISASQDIAGPMVRNVPDAALTLASIAGPDPEADAGYAAMFGADYLEKGIIPALPAQLPDYMKALDPEFVRGKKIGYNGTLTEGSPLKLAFDALTAAGAIMVPRPSVSIPALPGLPSGYEQHKSIDEYYKRLGPQAPIKSLVDEVADNQANAHQALKFGNNNHLNSSLSDVTPGGANEAAYRTNLAIRKAAWHKAIDDMVTYPNSDPAQPADPVLAILGSVPNGPQAGYPTITIPMGYSATHRRAVAVQVHGNAYSEYNLLGVGYVIEQATKLRQPASVVNPSMYRCARTVPAPPYSERGHCNPDYKTIMDLLGYEPRPLPFSLETESARSLNARLRADEISSENLVRSYLYRIALTNAEGPATQAVRSVNEDAIKQARRLDWDRDKYKKDDNPKDKRPLRPPLYGIPVLVNDGFAVDGLATTGGSVALQDFEPKDDSTVVAKLKAAGAIILGTTNITELNGVFDANLPKGYSSLAGQVLLPSDTDKTPAGSSAGSAAATASGLAAFTVGLETSPDTAQLVAPADAAGVVGLKPTVGLVSRTGVLPVARSQDAPGPITRTVYDSASALTVMAGPDAGDPATAGAPVKDYTAGLSTTALQGKKIAVVSSSAEPYATMVGRLQALGATTAQVTVGAPNPDPASVVGREFKRDLNGYLAGAKKAAGSLQEIIDYNAANPVEGLKYQQGQLLAAQAVDLSDPATSAAYTADLEAGRASNRALIDGILSNGTPGDESDDFDAVMVPTGNALVGYADRAGYPVLTLPAGYGAQASSAGRNPIGVTLVGTAFSEATLLADGYALEQSANVRQAPSYTNPSMWRCVPGSTFFTGEFCHPGDRLLAD</sequence>
<proteinExistence type="predicted"/>
<evidence type="ECO:0000259" key="2">
    <source>
        <dbReference type="Pfam" id="PF01425"/>
    </source>
</evidence>
<reference evidence="3" key="1">
    <citation type="submission" date="2021-01" db="EMBL/GenBank/DDBJ databases">
        <title>Whole genome shotgun sequence of Acrocarpospora phusangensis NBRC 108782.</title>
        <authorList>
            <person name="Komaki H."/>
            <person name="Tamura T."/>
        </authorList>
    </citation>
    <scope>NUCLEOTIDE SEQUENCE</scope>
    <source>
        <strain evidence="3">NBRC 108782</strain>
    </source>
</reference>
<dbReference type="Proteomes" id="UP000640052">
    <property type="component" value="Unassembled WGS sequence"/>
</dbReference>
<keyword evidence="1" id="KW-0732">Signal</keyword>
<feature type="chain" id="PRO_5037747606" description="Amidase domain-containing protein" evidence="1">
    <location>
        <begin position="29"/>
        <end position="1082"/>
    </location>
</feature>
<comment type="caution">
    <text evidence="3">The sequence shown here is derived from an EMBL/GenBank/DDBJ whole genome shotgun (WGS) entry which is preliminary data.</text>
</comment>
<evidence type="ECO:0000256" key="1">
    <source>
        <dbReference type="SAM" id="SignalP"/>
    </source>
</evidence>
<protein>
    <recommendedName>
        <fullName evidence="2">Amidase domain-containing protein</fullName>
    </recommendedName>
</protein>
<evidence type="ECO:0000313" key="4">
    <source>
        <dbReference type="Proteomes" id="UP000640052"/>
    </source>
</evidence>
<feature type="domain" description="Amidase" evidence="2">
    <location>
        <begin position="59"/>
        <end position="277"/>
    </location>
</feature>
<name>A0A919Q613_9ACTN</name>
<accession>A0A919Q613</accession>
<dbReference type="PANTHER" id="PTHR42678">
    <property type="entry name" value="AMIDASE"/>
    <property type="match status" value="1"/>
</dbReference>
<dbReference type="InterPro" id="IPR023631">
    <property type="entry name" value="Amidase_dom"/>
</dbReference>
<keyword evidence="4" id="KW-1185">Reference proteome</keyword>
<dbReference type="PANTHER" id="PTHR42678:SF34">
    <property type="entry name" value="OS04G0183300 PROTEIN"/>
    <property type="match status" value="1"/>
</dbReference>
<gene>
    <name evidence="3" type="ORF">Aph01nite_05610</name>
</gene>
<dbReference type="Pfam" id="PF01425">
    <property type="entry name" value="Amidase"/>
    <property type="match status" value="2"/>
</dbReference>
<evidence type="ECO:0000313" key="3">
    <source>
        <dbReference type="EMBL" id="GIH22251.1"/>
    </source>
</evidence>
<dbReference type="EMBL" id="BOOA01000003">
    <property type="protein sequence ID" value="GIH22251.1"/>
    <property type="molecule type" value="Genomic_DNA"/>
</dbReference>
<organism evidence="3 4">
    <name type="scientific">Acrocarpospora phusangensis</name>
    <dbReference type="NCBI Taxonomy" id="1070424"/>
    <lineage>
        <taxon>Bacteria</taxon>
        <taxon>Bacillati</taxon>
        <taxon>Actinomycetota</taxon>
        <taxon>Actinomycetes</taxon>
        <taxon>Streptosporangiales</taxon>
        <taxon>Streptosporangiaceae</taxon>
        <taxon>Acrocarpospora</taxon>
    </lineage>
</organism>